<dbReference type="PROSITE" id="PS50934">
    <property type="entry name" value="SWIRM"/>
    <property type="match status" value="1"/>
</dbReference>
<keyword evidence="2" id="KW-0804">Transcription</keyword>
<dbReference type="FunFam" id="1.10.10.10:FF:000020">
    <property type="entry name" value="SWI/SNF complex subunit SMARCC2 isoform c"/>
    <property type="match status" value="1"/>
</dbReference>
<evidence type="ECO:0000256" key="2">
    <source>
        <dbReference type="ARBA" id="ARBA00023163"/>
    </source>
</evidence>
<dbReference type="GO" id="GO:0005634">
    <property type="term" value="C:nucleus"/>
    <property type="evidence" value="ECO:0007669"/>
    <property type="project" value="UniProtKB-ARBA"/>
</dbReference>
<dbReference type="InterPro" id="IPR009057">
    <property type="entry name" value="Homeodomain-like_sf"/>
</dbReference>
<feature type="region of interest" description="Disordered" evidence="4">
    <location>
        <begin position="114"/>
        <end position="136"/>
    </location>
</feature>
<dbReference type="Proteomes" id="UP000039865">
    <property type="component" value="Unassembled WGS sequence"/>
</dbReference>
<feature type="compositionally biased region" description="Polar residues" evidence="4">
    <location>
        <begin position="539"/>
        <end position="548"/>
    </location>
</feature>
<evidence type="ECO:0000313" key="6">
    <source>
        <dbReference type="EMBL" id="CDW75756.1"/>
    </source>
</evidence>
<dbReference type="Gene3D" id="1.10.10.10">
    <property type="entry name" value="Winged helix-like DNA-binding domain superfamily/Winged helix DNA-binding domain"/>
    <property type="match status" value="1"/>
</dbReference>
<name>A0A078A0M3_STYLE</name>
<evidence type="ECO:0000256" key="1">
    <source>
        <dbReference type="ARBA" id="ARBA00023015"/>
    </source>
</evidence>
<feature type="compositionally biased region" description="Basic and acidic residues" evidence="4">
    <location>
        <begin position="525"/>
        <end position="538"/>
    </location>
</feature>
<evidence type="ECO:0000256" key="3">
    <source>
        <dbReference type="ARBA" id="ARBA00023242"/>
    </source>
</evidence>
<dbReference type="CDD" id="cd00167">
    <property type="entry name" value="SANT"/>
    <property type="match status" value="1"/>
</dbReference>
<keyword evidence="1" id="KW-0805">Transcription regulation</keyword>
<dbReference type="InterPro" id="IPR007526">
    <property type="entry name" value="SWIRM"/>
</dbReference>
<keyword evidence="3" id="KW-0539">Nucleus</keyword>
<dbReference type="AlphaFoldDB" id="A0A078A0M3"/>
<dbReference type="Pfam" id="PF04433">
    <property type="entry name" value="SWIRM"/>
    <property type="match status" value="1"/>
</dbReference>
<dbReference type="InParanoid" id="A0A078A0M3"/>
<dbReference type="InterPro" id="IPR001005">
    <property type="entry name" value="SANT/Myb"/>
</dbReference>
<feature type="region of interest" description="Disordered" evidence="4">
    <location>
        <begin position="525"/>
        <end position="548"/>
    </location>
</feature>
<evidence type="ECO:0000256" key="4">
    <source>
        <dbReference type="SAM" id="MobiDB-lite"/>
    </source>
</evidence>
<feature type="domain" description="SWIRM" evidence="5">
    <location>
        <begin position="159"/>
        <end position="267"/>
    </location>
</feature>
<dbReference type="SUPFAM" id="SSF46689">
    <property type="entry name" value="Homeodomain-like"/>
    <property type="match status" value="1"/>
</dbReference>
<reference evidence="6 7" key="1">
    <citation type="submission" date="2014-06" db="EMBL/GenBank/DDBJ databases">
        <authorList>
            <person name="Swart Estienne"/>
        </authorList>
    </citation>
    <scope>NUCLEOTIDE SEQUENCE [LARGE SCALE GENOMIC DNA]</scope>
    <source>
        <strain evidence="6 7">130c</strain>
    </source>
</reference>
<accession>A0A078A0M3</accession>
<dbReference type="OrthoDB" id="118550at2759"/>
<evidence type="ECO:0000313" key="7">
    <source>
        <dbReference type="Proteomes" id="UP000039865"/>
    </source>
</evidence>
<organism evidence="6 7">
    <name type="scientific">Stylonychia lemnae</name>
    <name type="common">Ciliate</name>
    <dbReference type="NCBI Taxonomy" id="5949"/>
    <lineage>
        <taxon>Eukaryota</taxon>
        <taxon>Sar</taxon>
        <taxon>Alveolata</taxon>
        <taxon>Ciliophora</taxon>
        <taxon>Intramacronucleata</taxon>
        <taxon>Spirotrichea</taxon>
        <taxon>Stichotrichia</taxon>
        <taxon>Sporadotrichida</taxon>
        <taxon>Oxytrichidae</taxon>
        <taxon>Stylonychinae</taxon>
        <taxon>Stylonychia</taxon>
    </lineage>
</organism>
<dbReference type="EMBL" id="CCKQ01004593">
    <property type="protein sequence ID" value="CDW75756.1"/>
    <property type="molecule type" value="Genomic_DNA"/>
</dbReference>
<sequence length="548" mass="63382">MKKSHKSGKKSTSKKVDASKSVIILLDFNQDTQLYSLDYAGFEYQSIINQQLSIIIGIKPDENKDAEKKQEKQVIQILNPKIKKENSVQIKDEVMADQSSNNNNSFSNIKIKAQSPLPEDEEDQNNVTNYDQNDVKNESVYSQQDPYHLAKINMINKIVVPSAAADWFNLEDINDIEKESLPEYFNGKYPSKTPQIYKEYRNFMVQLYRQNPIAYLTATSNDRVKLIINIACRRHLAGDVCSIIRVHSFLEQWGLINFNVDPYAKPHKISVIKEASYNKVLVNAANKYLLCNKLSLLIFTEKNEDEYLNNLFEIDQPQSQTKLQASIDFQSLRKINILTSKDRPFCAFCDALCGFNWYQRINTGEDEQTNFQLCESCFSKGNYPTNLSEKDFQVKCLSEEQWDRIQKEISPEVEIQAKAKNSSLTHESQQKLLSLVMQNGDDWKKIGEEMGFKSKKEAILEFLRAPIDEFDPNDHQYVKMAAHNPEETHKDMRDVEPYNQVDQLFLQCELLQQFAFQSEKKSILEVESDGRGIERNEDSGQQSRQDQT</sequence>
<evidence type="ECO:0000259" key="5">
    <source>
        <dbReference type="PROSITE" id="PS50934"/>
    </source>
</evidence>
<keyword evidence="7" id="KW-1185">Reference proteome</keyword>
<proteinExistence type="predicted"/>
<protein>
    <submittedName>
        <fullName evidence="6">Swi snf and rsc complex subunit ssr2</fullName>
    </submittedName>
</protein>
<gene>
    <name evidence="6" type="primary">Contig1879.g2032</name>
    <name evidence="6" type="ORF">STYLEM_4751</name>
</gene>
<dbReference type="Pfam" id="PF13921">
    <property type="entry name" value="Myb_DNA-bind_6"/>
    <property type="match status" value="1"/>
</dbReference>
<dbReference type="InterPro" id="IPR036388">
    <property type="entry name" value="WH-like_DNA-bd_sf"/>
</dbReference>